<evidence type="ECO:0000256" key="1">
    <source>
        <dbReference type="SAM" id="MobiDB-lite"/>
    </source>
</evidence>
<reference evidence="3" key="1">
    <citation type="journal article" date="2013" name="Genome Biol. Evol.">
        <title>The genome sequence of Streptomyces lividans 66 reveals a novel tRNA-dependent peptide biosynthetic system within a metal-related genomic island.</title>
        <authorList>
            <person name="Cruz-Morales P."/>
            <person name="Vijgenboom E."/>
            <person name="Iruegas-Bocardo F."/>
            <person name="Girard G."/>
            <person name="Yanez-Guerra L.A."/>
            <person name="Ramos-Aboites H.E."/>
            <person name="Pernodet J.L."/>
            <person name="Anne J."/>
            <person name="van Wezel G.P."/>
            <person name="Barona-Gomez F."/>
        </authorList>
    </citation>
    <scope>NUCLEOTIDE SEQUENCE [LARGE SCALE GENOMIC DNA]</scope>
    <source>
        <strain evidence="3">1326</strain>
    </source>
</reference>
<name>A0A7U9DTH5_STRLI</name>
<proteinExistence type="predicted"/>
<sequence length="43" mass="4690">MTPLAPRVPYVSVRSTIVTDGTRPCPVPGRRSVRPLAETRQGD</sequence>
<protein>
    <submittedName>
        <fullName evidence="2">Uncharacterized protein</fullName>
    </submittedName>
</protein>
<accession>A0A7U9DTH5</accession>
<evidence type="ECO:0000313" key="3">
    <source>
        <dbReference type="Proteomes" id="UP000014062"/>
    </source>
</evidence>
<evidence type="ECO:0000313" key="2">
    <source>
        <dbReference type="EMBL" id="EOY47497.1"/>
    </source>
</evidence>
<organism evidence="2 3">
    <name type="scientific">Streptomyces lividans 1326</name>
    <dbReference type="NCBI Taxonomy" id="1200984"/>
    <lineage>
        <taxon>Bacteria</taxon>
        <taxon>Bacillati</taxon>
        <taxon>Actinomycetota</taxon>
        <taxon>Actinomycetes</taxon>
        <taxon>Kitasatosporales</taxon>
        <taxon>Streptomycetaceae</taxon>
        <taxon>Streptomyces</taxon>
    </lineage>
</organism>
<dbReference type="Proteomes" id="UP000014062">
    <property type="component" value="Chromosome"/>
</dbReference>
<feature type="region of interest" description="Disordered" evidence="1">
    <location>
        <begin position="21"/>
        <end position="43"/>
    </location>
</feature>
<dbReference type="EMBL" id="CM001889">
    <property type="protein sequence ID" value="EOY47497.1"/>
    <property type="molecule type" value="Genomic_DNA"/>
</dbReference>
<gene>
    <name evidence="2" type="ORF">SLI_2782</name>
</gene>
<dbReference type="AlphaFoldDB" id="A0A7U9DTH5"/>